<sequence length="218" mass="25201">MMGDRDYRSVIQNSVESVGRELEYRFNKEDITKIHASEVTGCLRRAFYDRTDEIEKDRTSFSDLIGGMFRQLDYGAQPKDFSLEDINLQAQADLIVDDLVMVFRSTGDFPESPNAKDLLYINACMYAYEKVDGVIIYINGKGDEISFSVTKHKKMFEETIRRVRVLNDLLKEKKTPILETSKECTECQYFERCYTNRKAGKTINFFGAGKDFLDSMKS</sequence>
<dbReference type="InterPro" id="IPR051827">
    <property type="entry name" value="Cas4_exonuclease"/>
</dbReference>
<dbReference type="EMBL" id="KF900843">
    <property type="protein sequence ID" value="AIF08849.1"/>
    <property type="molecule type" value="Genomic_DNA"/>
</dbReference>
<dbReference type="PANTHER" id="PTHR36531:SF2">
    <property type="entry name" value="CRISPR-ASSOCIATED EXONUCLEASE CAS4"/>
    <property type="match status" value="1"/>
</dbReference>
<dbReference type="AlphaFoldDB" id="A0A075GYF2"/>
<reference evidence="2" key="1">
    <citation type="journal article" date="2014" name="Genome Biol. Evol.">
        <title>Pangenome evidence for extensive interdomain horizontal transfer affecting lineage core and shell genes in uncultured planktonic thaumarchaeota and euryarchaeota.</title>
        <authorList>
            <person name="Deschamps P."/>
            <person name="Zivanovic Y."/>
            <person name="Moreira D."/>
            <person name="Rodriguez-Valera F."/>
            <person name="Lopez-Garcia P."/>
        </authorList>
    </citation>
    <scope>NUCLEOTIDE SEQUENCE</scope>
</reference>
<dbReference type="Pfam" id="PF01930">
    <property type="entry name" value="Cas_Cas4"/>
    <property type="match status" value="1"/>
</dbReference>
<dbReference type="PANTHER" id="PTHR36531">
    <property type="entry name" value="CRISPR-ASSOCIATED EXONUCLEASE CAS4"/>
    <property type="match status" value="1"/>
</dbReference>
<feature type="domain" description="DUF83" evidence="1">
    <location>
        <begin position="129"/>
        <end position="194"/>
    </location>
</feature>
<dbReference type="Gene3D" id="3.90.320.10">
    <property type="match status" value="1"/>
</dbReference>
<proteinExistence type="predicted"/>
<accession>A0A075GYF2</accession>
<dbReference type="InterPro" id="IPR011604">
    <property type="entry name" value="PDDEXK-like_dom_sf"/>
</dbReference>
<evidence type="ECO:0000259" key="1">
    <source>
        <dbReference type="Pfam" id="PF01930"/>
    </source>
</evidence>
<organism evidence="2">
    <name type="scientific">uncultured marine thaumarchaeote KM3_33_B12</name>
    <dbReference type="NCBI Taxonomy" id="1456125"/>
    <lineage>
        <taxon>Archaea</taxon>
        <taxon>Nitrososphaerota</taxon>
        <taxon>environmental samples</taxon>
    </lineage>
</organism>
<evidence type="ECO:0000313" key="2">
    <source>
        <dbReference type="EMBL" id="AIF08849.1"/>
    </source>
</evidence>
<dbReference type="InterPro" id="IPR022765">
    <property type="entry name" value="Dna2/Cas4_DUF83"/>
</dbReference>
<protein>
    <recommendedName>
        <fullName evidence="1">DUF83 domain-containing protein</fullName>
    </recommendedName>
</protein>
<name>A0A075GYF2_9ARCH</name>